<sequence length="178" mass="19671">MEHGADMVVGSHTCTFCFSLSSLCYLHRLHNKMDESHSDGAGCRYGGGFRLTNNNSLASGWVKNIPSRIQFKKCLSGLLQKPCNTHSSESDAAEGMGWAESELLGPNNKIYPEEENVEVICQFFITTGKQLDESLKSKRINDLYFNRLRELSTNQQLTIASCLTKGGVGTTTNSWPLA</sequence>
<protein>
    <submittedName>
        <fullName evidence="1">Uncharacterized protein</fullName>
    </submittedName>
</protein>
<dbReference type="PANTHER" id="PTHR23253:SF53">
    <property type="entry name" value="EUKARYOTIC TRANSLATION INITIATION FACTOR ISOFORM 4G-1"/>
    <property type="match status" value="1"/>
</dbReference>
<evidence type="ECO:0000313" key="1">
    <source>
        <dbReference type="EMBL" id="KAI7745510.1"/>
    </source>
</evidence>
<proteinExistence type="predicted"/>
<keyword evidence="2" id="KW-1185">Reference proteome</keyword>
<dbReference type="InterPro" id="IPR016024">
    <property type="entry name" value="ARM-type_fold"/>
</dbReference>
<dbReference type="GO" id="GO:0016281">
    <property type="term" value="C:eukaryotic translation initiation factor 4F complex"/>
    <property type="evidence" value="ECO:0007669"/>
    <property type="project" value="TreeGrafter"/>
</dbReference>
<dbReference type="EMBL" id="JAMZMK010007219">
    <property type="protein sequence ID" value="KAI7745510.1"/>
    <property type="molecule type" value="Genomic_DNA"/>
</dbReference>
<reference evidence="1" key="1">
    <citation type="submission" date="2022-06" db="EMBL/GenBank/DDBJ databases">
        <title>Uncovering the hologenomic basis of an extraordinary plant invasion.</title>
        <authorList>
            <person name="Bieker V.C."/>
            <person name="Martin M.D."/>
            <person name="Gilbert T."/>
            <person name="Hodgins K."/>
            <person name="Battlay P."/>
            <person name="Petersen B."/>
            <person name="Wilson J."/>
        </authorList>
    </citation>
    <scope>NUCLEOTIDE SEQUENCE</scope>
    <source>
        <strain evidence="1">AA19_3_7</strain>
        <tissue evidence="1">Leaf</tissue>
    </source>
</reference>
<name>A0AAD5GJU6_AMBAR</name>
<dbReference type="AlphaFoldDB" id="A0AAD5GJU6"/>
<organism evidence="1 2">
    <name type="scientific">Ambrosia artemisiifolia</name>
    <name type="common">Common ragweed</name>
    <dbReference type="NCBI Taxonomy" id="4212"/>
    <lineage>
        <taxon>Eukaryota</taxon>
        <taxon>Viridiplantae</taxon>
        <taxon>Streptophyta</taxon>
        <taxon>Embryophyta</taxon>
        <taxon>Tracheophyta</taxon>
        <taxon>Spermatophyta</taxon>
        <taxon>Magnoliopsida</taxon>
        <taxon>eudicotyledons</taxon>
        <taxon>Gunneridae</taxon>
        <taxon>Pentapetalae</taxon>
        <taxon>asterids</taxon>
        <taxon>campanulids</taxon>
        <taxon>Asterales</taxon>
        <taxon>Asteraceae</taxon>
        <taxon>Asteroideae</taxon>
        <taxon>Heliantheae alliance</taxon>
        <taxon>Heliantheae</taxon>
        <taxon>Ambrosia</taxon>
    </lineage>
</organism>
<dbReference type="GO" id="GO:0003743">
    <property type="term" value="F:translation initiation factor activity"/>
    <property type="evidence" value="ECO:0007669"/>
    <property type="project" value="TreeGrafter"/>
</dbReference>
<comment type="caution">
    <text evidence="1">The sequence shown here is derived from an EMBL/GenBank/DDBJ whole genome shotgun (WGS) entry which is preliminary data.</text>
</comment>
<dbReference type="GO" id="GO:0003729">
    <property type="term" value="F:mRNA binding"/>
    <property type="evidence" value="ECO:0007669"/>
    <property type="project" value="TreeGrafter"/>
</dbReference>
<dbReference type="SUPFAM" id="SSF48371">
    <property type="entry name" value="ARM repeat"/>
    <property type="match status" value="1"/>
</dbReference>
<gene>
    <name evidence="1" type="ORF">M8C21_019937</name>
</gene>
<accession>A0AAD5GJU6</accession>
<dbReference type="PANTHER" id="PTHR23253">
    <property type="entry name" value="EUKARYOTIC TRANSLATION INITIATION FACTOR 4 GAMMA"/>
    <property type="match status" value="1"/>
</dbReference>
<dbReference type="Gene3D" id="1.25.40.180">
    <property type="match status" value="1"/>
</dbReference>
<dbReference type="Proteomes" id="UP001206925">
    <property type="component" value="Unassembled WGS sequence"/>
</dbReference>
<evidence type="ECO:0000313" key="2">
    <source>
        <dbReference type="Proteomes" id="UP001206925"/>
    </source>
</evidence>